<dbReference type="GO" id="GO:0046872">
    <property type="term" value="F:metal ion binding"/>
    <property type="evidence" value="ECO:0007669"/>
    <property type="project" value="UniProtKB-KW"/>
</dbReference>
<dbReference type="Pfam" id="PF03328">
    <property type="entry name" value="HpcH_HpaI"/>
    <property type="match status" value="1"/>
</dbReference>
<protein>
    <recommendedName>
        <fullName evidence="6">HpcH/HpaI aldolase/citrate lyase domain-containing protein</fullName>
    </recommendedName>
</protein>
<dbReference type="EMBL" id="NIVC01000089">
    <property type="protein sequence ID" value="PAA91401.1"/>
    <property type="molecule type" value="Genomic_DNA"/>
</dbReference>
<feature type="binding site" evidence="5">
    <location>
        <position position="204"/>
    </location>
    <ligand>
        <name>Mg(2+)</name>
        <dbReference type="ChEBI" id="CHEBI:18420"/>
    </ligand>
</feature>
<sequence length="353" mass="38261">SAHLGQLLPWRQLPRLYRMVARQFGSHTLVARSFMYVPASSEKMLSKLASRRPLPDLPVLDLEDGVAFAAKAAAREGARRALTELRLPELLGGGRSVAVRVNPPAEAEQLAEEDVRCVMDSARPPDVLVLPKVESADDVAWLSGQLERHWRRPPSGPNSAVPLILMIESAAALLAMPQILDSAMSASRQRGLLHPVGCVFGSDDFCASVGVERSRDGLETRHARAQFALAARSRRLLAIDMVEIDIKDVEHLKRQCNEGRAMGFTGKQIIHPSQLEPCHAAFSPVTSRVAWAERLCEEFERHSSAGAGAFVFDGQMIDMPTVRQAQSLLAQHRALLALDEAALGGGAGGGKPA</sequence>
<dbReference type="PANTHER" id="PTHR11105:SF0">
    <property type="entry name" value="CITRAMALYL-COA LYASE, MITOCHONDRIAL"/>
    <property type="match status" value="1"/>
</dbReference>
<keyword evidence="3 5" id="KW-0460">Magnesium</keyword>
<keyword evidence="2 5" id="KW-0479">Metal-binding</keyword>
<evidence type="ECO:0000313" key="7">
    <source>
        <dbReference type="EMBL" id="PAA91401.1"/>
    </source>
</evidence>
<feature type="domain" description="HpcH/HpaI aldolase/citrate lyase" evidence="6">
    <location>
        <begin position="32"/>
        <end position="272"/>
    </location>
</feature>
<comment type="cofactor">
    <cofactor evidence="1">
        <name>Mg(2+)</name>
        <dbReference type="ChEBI" id="CHEBI:18420"/>
    </cofactor>
</comment>
<evidence type="ECO:0000256" key="1">
    <source>
        <dbReference type="ARBA" id="ARBA00001946"/>
    </source>
</evidence>
<dbReference type="Proteomes" id="UP000215902">
    <property type="component" value="Unassembled WGS sequence"/>
</dbReference>
<dbReference type="SUPFAM" id="SSF51621">
    <property type="entry name" value="Phosphoenolpyruvate/pyruvate domain"/>
    <property type="match status" value="1"/>
</dbReference>
<keyword evidence="8" id="KW-1185">Reference proteome</keyword>
<accession>A0A267GZC7</accession>
<evidence type="ECO:0000256" key="4">
    <source>
        <dbReference type="PIRSR" id="PIRSR015582-1"/>
    </source>
</evidence>
<gene>
    <name evidence="7" type="ORF">BOX15_Mlig027948g2</name>
</gene>
<evidence type="ECO:0000256" key="3">
    <source>
        <dbReference type="ARBA" id="ARBA00022842"/>
    </source>
</evidence>
<comment type="caution">
    <text evidence="7">The sequence shown here is derived from an EMBL/GenBank/DDBJ whole genome shotgun (WGS) entry which is preliminary data.</text>
</comment>
<dbReference type="OrthoDB" id="1773at2759"/>
<dbReference type="InterPro" id="IPR040442">
    <property type="entry name" value="Pyrv_kinase-like_dom_sf"/>
</dbReference>
<feature type="binding site" evidence="4">
    <location>
        <position position="100"/>
    </location>
    <ligand>
        <name>substrate</name>
    </ligand>
</feature>
<feature type="non-terminal residue" evidence="7">
    <location>
        <position position="1"/>
    </location>
</feature>
<feature type="binding site" evidence="4">
    <location>
        <position position="168"/>
    </location>
    <ligand>
        <name>substrate</name>
    </ligand>
</feature>
<evidence type="ECO:0000256" key="5">
    <source>
        <dbReference type="PIRSR" id="PIRSR015582-2"/>
    </source>
</evidence>
<dbReference type="PIRSF" id="PIRSF015582">
    <property type="entry name" value="Cit_lyase_B"/>
    <property type="match status" value="1"/>
</dbReference>
<dbReference type="Gene3D" id="3.20.20.60">
    <property type="entry name" value="Phosphoenolpyruvate-binding domains"/>
    <property type="match status" value="1"/>
</dbReference>
<dbReference type="STRING" id="282301.A0A267GZC7"/>
<name>A0A267GZC7_9PLAT</name>
<evidence type="ECO:0000256" key="2">
    <source>
        <dbReference type="ARBA" id="ARBA00022723"/>
    </source>
</evidence>
<dbReference type="PANTHER" id="PTHR11105">
    <property type="entry name" value="CITRATE LYASE SUBUNIT BETA-RELATED"/>
    <property type="match status" value="1"/>
</dbReference>
<dbReference type="InterPro" id="IPR040186">
    <property type="entry name" value="Citramalyl-CoA_lyase"/>
</dbReference>
<dbReference type="InterPro" id="IPR011206">
    <property type="entry name" value="Citrate_lyase_beta/mcl1/mcl2"/>
</dbReference>
<dbReference type="AlphaFoldDB" id="A0A267GZC7"/>
<reference evidence="7 8" key="1">
    <citation type="submission" date="2017-06" db="EMBL/GenBank/DDBJ databases">
        <title>A platform for efficient transgenesis in Macrostomum lignano, a flatworm model organism for stem cell research.</title>
        <authorList>
            <person name="Berezikov E."/>
        </authorList>
    </citation>
    <scope>NUCLEOTIDE SEQUENCE [LARGE SCALE GENOMIC DNA]</scope>
    <source>
        <strain evidence="7">DV1</strain>
        <tissue evidence="7">Whole organism</tissue>
    </source>
</reference>
<dbReference type="GO" id="GO:0106064">
    <property type="term" value="P:regulation of cobalamin metabolic process"/>
    <property type="evidence" value="ECO:0007669"/>
    <property type="project" value="TreeGrafter"/>
</dbReference>
<proteinExistence type="predicted"/>
<organism evidence="7 8">
    <name type="scientific">Macrostomum lignano</name>
    <dbReference type="NCBI Taxonomy" id="282301"/>
    <lineage>
        <taxon>Eukaryota</taxon>
        <taxon>Metazoa</taxon>
        <taxon>Spiralia</taxon>
        <taxon>Lophotrochozoa</taxon>
        <taxon>Platyhelminthes</taxon>
        <taxon>Rhabditophora</taxon>
        <taxon>Macrostomorpha</taxon>
        <taxon>Macrostomida</taxon>
        <taxon>Macrostomidae</taxon>
        <taxon>Macrostomum</taxon>
    </lineage>
</organism>
<evidence type="ECO:0000313" key="8">
    <source>
        <dbReference type="Proteomes" id="UP000215902"/>
    </source>
</evidence>
<dbReference type="InterPro" id="IPR005000">
    <property type="entry name" value="Aldolase/citrate-lyase_domain"/>
</dbReference>
<dbReference type="GO" id="GO:0047777">
    <property type="term" value="F:(S)-citramalyl-CoA lyase activity"/>
    <property type="evidence" value="ECO:0007669"/>
    <property type="project" value="TreeGrafter"/>
</dbReference>
<feature type="binding site" evidence="5">
    <location>
        <position position="168"/>
    </location>
    <ligand>
        <name>Mg(2+)</name>
        <dbReference type="ChEBI" id="CHEBI:18420"/>
    </ligand>
</feature>
<evidence type="ECO:0000259" key="6">
    <source>
        <dbReference type="Pfam" id="PF03328"/>
    </source>
</evidence>
<dbReference type="InterPro" id="IPR015813">
    <property type="entry name" value="Pyrv/PenolPyrv_kinase-like_dom"/>
</dbReference>